<comment type="caution">
    <text evidence="2">The sequence shown here is derived from an EMBL/GenBank/DDBJ whole genome shotgun (WGS) entry which is preliminary data.</text>
</comment>
<dbReference type="Proteomes" id="UP000317650">
    <property type="component" value="Chromosome 5"/>
</dbReference>
<gene>
    <name evidence="2" type="ORF">C4D60_Mb05t14260</name>
</gene>
<evidence type="ECO:0000313" key="3">
    <source>
        <dbReference type="Proteomes" id="UP000317650"/>
    </source>
</evidence>
<protein>
    <submittedName>
        <fullName evidence="2">Uncharacterized protein</fullName>
    </submittedName>
</protein>
<evidence type="ECO:0000313" key="2">
    <source>
        <dbReference type="EMBL" id="THU66450.1"/>
    </source>
</evidence>
<proteinExistence type="predicted"/>
<reference evidence="2 3" key="1">
    <citation type="journal article" date="2019" name="Nat. Plants">
        <title>Genome sequencing of Musa balbisiana reveals subgenome evolution and function divergence in polyploid bananas.</title>
        <authorList>
            <person name="Yao X."/>
        </authorList>
    </citation>
    <scope>NUCLEOTIDE SEQUENCE [LARGE SCALE GENOMIC DNA]</scope>
    <source>
        <strain evidence="3">cv. DH-PKW</strain>
        <tissue evidence="2">Leaves</tissue>
    </source>
</reference>
<dbReference type="EMBL" id="PYDT01000003">
    <property type="protein sequence ID" value="THU66450.1"/>
    <property type="molecule type" value="Genomic_DNA"/>
</dbReference>
<organism evidence="2 3">
    <name type="scientific">Musa balbisiana</name>
    <name type="common">Banana</name>
    <dbReference type="NCBI Taxonomy" id="52838"/>
    <lineage>
        <taxon>Eukaryota</taxon>
        <taxon>Viridiplantae</taxon>
        <taxon>Streptophyta</taxon>
        <taxon>Embryophyta</taxon>
        <taxon>Tracheophyta</taxon>
        <taxon>Spermatophyta</taxon>
        <taxon>Magnoliopsida</taxon>
        <taxon>Liliopsida</taxon>
        <taxon>Zingiberales</taxon>
        <taxon>Musaceae</taxon>
        <taxon>Musa</taxon>
    </lineage>
</organism>
<keyword evidence="3" id="KW-1185">Reference proteome</keyword>
<sequence>MGKEGETSAATAYATVRPKVKNQEGKGCPARWFGSETVEEEEVERRDRWRTQQENEKWVQVGIGVCFARYVSIYRQEWYLNGRVTTSSRLSSRPKRVHKNRRLQSPDG</sequence>
<dbReference type="AlphaFoldDB" id="A0A4S8JW36"/>
<feature type="compositionally biased region" description="Basic residues" evidence="1">
    <location>
        <begin position="92"/>
        <end position="102"/>
    </location>
</feature>
<feature type="region of interest" description="Disordered" evidence="1">
    <location>
        <begin position="88"/>
        <end position="108"/>
    </location>
</feature>
<evidence type="ECO:0000256" key="1">
    <source>
        <dbReference type="SAM" id="MobiDB-lite"/>
    </source>
</evidence>
<accession>A0A4S8JW36</accession>
<name>A0A4S8JW36_MUSBA</name>